<feature type="domain" description="F-box" evidence="3">
    <location>
        <begin position="501"/>
        <end position="545"/>
    </location>
</feature>
<evidence type="ECO:0000259" key="3">
    <source>
        <dbReference type="PROSITE" id="PS50181"/>
    </source>
</evidence>
<gene>
    <name evidence="4" type="ORF">DM02DRAFT_726029</name>
</gene>
<organism evidence="4 5">
    <name type="scientific">Periconia macrospinosa</name>
    <dbReference type="NCBI Taxonomy" id="97972"/>
    <lineage>
        <taxon>Eukaryota</taxon>
        <taxon>Fungi</taxon>
        <taxon>Dikarya</taxon>
        <taxon>Ascomycota</taxon>
        <taxon>Pezizomycotina</taxon>
        <taxon>Dothideomycetes</taxon>
        <taxon>Pleosporomycetidae</taxon>
        <taxon>Pleosporales</taxon>
        <taxon>Massarineae</taxon>
        <taxon>Periconiaceae</taxon>
        <taxon>Periconia</taxon>
    </lineage>
</organism>
<evidence type="ECO:0000313" key="4">
    <source>
        <dbReference type="EMBL" id="PVI04115.1"/>
    </source>
</evidence>
<dbReference type="InterPro" id="IPR001810">
    <property type="entry name" value="F-box_dom"/>
</dbReference>
<dbReference type="InterPro" id="IPR036047">
    <property type="entry name" value="F-box-like_dom_sf"/>
</dbReference>
<dbReference type="EMBL" id="KZ805324">
    <property type="protein sequence ID" value="PVI04115.1"/>
    <property type="molecule type" value="Genomic_DNA"/>
</dbReference>
<evidence type="ECO:0000256" key="1">
    <source>
        <dbReference type="SAM" id="Coils"/>
    </source>
</evidence>
<dbReference type="PROSITE" id="PS50181">
    <property type="entry name" value="FBOX"/>
    <property type="match status" value="1"/>
</dbReference>
<proteinExistence type="predicted"/>
<feature type="compositionally biased region" description="Basic and acidic residues" evidence="2">
    <location>
        <begin position="117"/>
        <end position="132"/>
    </location>
</feature>
<dbReference type="SUPFAM" id="SSF81383">
    <property type="entry name" value="F-box domain"/>
    <property type="match status" value="1"/>
</dbReference>
<dbReference type="AlphaFoldDB" id="A0A2V1E3U7"/>
<feature type="region of interest" description="Disordered" evidence="2">
    <location>
        <begin position="262"/>
        <end position="285"/>
    </location>
</feature>
<feature type="region of interest" description="Disordered" evidence="2">
    <location>
        <begin position="113"/>
        <end position="186"/>
    </location>
</feature>
<dbReference type="OrthoDB" id="40579at2759"/>
<feature type="compositionally biased region" description="Acidic residues" evidence="2">
    <location>
        <begin position="133"/>
        <end position="166"/>
    </location>
</feature>
<accession>A0A2V1E3U7</accession>
<evidence type="ECO:0000256" key="2">
    <source>
        <dbReference type="SAM" id="MobiDB-lite"/>
    </source>
</evidence>
<reference evidence="4 5" key="1">
    <citation type="journal article" date="2018" name="Sci. Rep.">
        <title>Comparative genomics provides insights into the lifestyle and reveals functional heterogeneity of dark septate endophytic fungi.</title>
        <authorList>
            <person name="Knapp D.G."/>
            <person name="Nemeth J.B."/>
            <person name="Barry K."/>
            <person name="Hainaut M."/>
            <person name="Henrissat B."/>
            <person name="Johnson J."/>
            <person name="Kuo A."/>
            <person name="Lim J.H.P."/>
            <person name="Lipzen A."/>
            <person name="Nolan M."/>
            <person name="Ohm R.A."/>
            <person name="Tamas L."/>
            <person name="Grigoriev I.V."/>
            <person name="Spatafora J.W."/>
            <person name="Nagy L.G."/>
            <person name="Kovacs G.M."/>
        </authorList>
    </citation>
    <scope>NUCLEOTIDE SEQUENCE [LARGE SCALE GENOMIC DNA]</scope>
    <source>
        <strain evidence="4 5">DSE2036</strain>
    </source>
</reference>
<name>A0A2V1E3U7_9PLEO</name>
<protein>
    <recommendedName>
        <fullName evidence="3">F-box domain-containing protein</fullName>
    </recommendedName>
</protein>
<dbReference type="STRING" id="97972.A0A2V1E3U7"/>
<evidence type="ECO:0000313" key="5">
    <source>
        <dbReference type="Proteomes" id="UP000244855"/>
    </source>
</evidence>
<dbReference type="Pfam" id="PF00646">
    <property type="entry name" value="F-box"/>
    <property type="match status" value="1"/>
</dbReference>
<feature type="compositionally biased region" description="Basic and acidic residues" evidence="2">
    <location>
        <begin position="274"/>
        <end position="285"/>
    </location>
</feature>
<dbReference type="Proteomes" id="UP000244855">
    <property type="component" value="Unassembled WGS sequence"/>
</dbReference>
<keyword evidence="5" id="KW-1185">Reference proteome</keyword>
<sequence length="692" mass="78848">MGYSEVLCTLCGVSFNIGRIRKVGEPRSAAWSRWGAGGAGESALHPNPGFYHILHYRNGAVVGIQPNEFLPRPDYMDPSWEGYGSCGRMGTSCPPDSGCSFIYRGPIGAETSGFVGEQERRKWAAESGGRDREDEEDEDEDFVPDPADEQDYEMLEYTSDDDDAAPEPEGTSTDVEMEDTSHDLDDEDSANREFWVRALVRDPQMRETLVKGSYDYQTAWNWGVPAYFSSLPWEQAKDGILPNSLVHEHNQQCVLDMEDCAQDEPESTTGAGVQERKRSARPEQRREHIAGPGCQMLGGYSGCEISVAEMRHCSVSQCLVRKPKGWSPDAFKVLDDDEEFEREGDFFLSGLCGDMPSRDLSHPKVHPHRHGCGMPHAENWFWNETDINDYALPFHPSCFEVYKRAALRAKGHIEVSGLTNWWAERAKNWREMEDIPRHPSVRECRDQEWLHAPGTAWLAANPLYVPKLSEIFQASVSAGPDFRISDGAFSVPERQCEDRNNDLFASLPNELRISILDNLNVKDIAALRLSSRAFRQIPIQYFQKMLNRHMPWLWEAWPTHSSLIQRPYAFWATCTPAEALARLDKGSRDVAVLDDYCRIVTLEMPELEEVLREAISVEREKALEEARLEMEDHEDRRPFWLPPLKTNYYVLYTLITRHWGELKGLRNRARIWEDCTSILGDIDSMRAQGVIG</sequence>
<feature type="coiled-coil region" evidence="1">
    <location>
        <begin position="607"/>
        <end position="636"/>
    </location>
</feature>
<keyword evidence="1" id="KW-0175">Coiled coil</keyword>